<dbReference type="Proteomes" id="UP000887574">
    <property type="component" value="Unplaced"/>
</dbReference>
<dbReference type="PROSITE" id="PS50920">
    <property type="entry name" value="SOLCAR"/>
    <property type="match status" value="3"/>
</dbReference>
<keyword evidence="4 8" id="KW-0812">Transmembrane</keyword>
<dbReference type="AlphaFoldDB" id="A0A915E3X3"/>
<accession>A0A915E3X3</accession>
<dbReference type="InterPro" id="IPR023395">
    <property type="entry name" value="MCP_dom_sf"/>
</dbReference>
<keyword evidence="5" id="KW-0677">Repeat</keyword>
<dbReference type="InterPro" id="IPR018108">
    <property type="entry name" value="MCP_transmembrane"/>
</dbReference>
<dbReference type="InterPro" id="IPR044712">
    <property type="entry name" value="SLC25A32-like"/>
</dbReference>
<evidence type="ECO:0000256" key="1">
    <source>
        <dbReference type="ARBA" id="ARBA00004141"/>
    </source>
</evidence>
<organism evidence="10 11">
    <name type="scientific">Ditylenchus dipsaci</name>
    <dbReference type="NCBI Taxonomy" id="166011"/>
    <lineage>
        <taxon>Eukaryota</taxon>
        <taxon>Metazoa</taxon>
        <taxon>Ecdysozoa</taxon>
        <taxon>Nematoda</taxon>
        <taxon>Chromadorea</taxon>
        <taxon>Rhabditida</taxon>
        <taxon>Tylenchina</taxon>
        <taxon>Tylenchomorpha</taxon>
        <taxon>Sphaerularioidea</taxon>
        <taxon>Anguinidae</taxon>
        <taxon>Anguininae</taxon>
        <taxon>Ditylenchus</taxon>
    </lineage>
</organism>
<evidence type="ECO:0000256" key="7">
    <source>
        <dbReference type="ARBA" id="ARBA00023136"/>
    </source>
</evidence>
<keyword evidence="3 9" id="KW-0813">Transport</keyword>
<evidence type="ECO:0000256" key="6">
    <source>
        <dbReference type="ARBA" id="ARBA00022989"/>
    </source>
</evidence>
<dbReference type="GO" id="GO:0006862">
    <property type="term" value="P:nucleotide transport"/>
    <property type="evidence" value="ECO:0007669"/>
    <property type="project" value="InterPro"/>
</dbReference>
<comment type="subcellular location">
    <subcellularLocation>
        <location evidence="1">Membrane</location>
        <topology evidence="1">Multi-pass membrane protein</topology>
    </subcellularLocation>
</comment>
<reference evidence="11" key="1">
    <citation type="submission" date="2022-11" db="UniProtKB">
        <authorList>
            <consortium name="WormBaseParasite"/>
        </authorList>
    </citation>
    <scope>IDENTIFICATION</scope>
</reference>
<sequence>MPSLSNYYFILVPPSIYLDGNFLHGYEHLIGGLCGGVASTMTCHPFDLLKIRYSANEGSLIRPKYNGYIHAVRSILKASGFRGLYQGLSPSIIGAPVSWGMYFHLYHKVRAQTEIFPAVFANNLLAGSVTGGIVLAITNPMWVCKTRLCLQYETSQKKQKEGFGGFYRGFIPGLMGTTNGAIQFAIYNQMKDVRCKYLNLEQDSELATFDYLLFSAMSKISSTVLTFPYQVLRTRLQDQHASYNGVVDCATKTFRREGMGGNFFRTERLIESLYKGMWVAILKQLPNGVVTYVVYEKSGIC</sequence>
<proteinExistence type="inferred from homology"/>
<protein>
    <submittedName>
        <fullName evidence="11">Mitochondrial folate transporter/carrier</fullName>
    </submittedName>
</protein>
<dbReference type="SUPFAM" id="SSF103506">
    <property type="entry name" value="Mitochondrial carrier"/>
    <property type="match status" value="1"/>
</dbReference>
<comment type="similarity">
    <text evidence="2 9">Belongs to the mitochondrial carrier (TC 2.A.29) family.</text>
</comment>
<feature type="repeat" description="Solcar" evidence="8">
    <location>
        <begin position="26"/>
        <end position="112"/>
    </location>
</feature>
<dbReference type="Gene3D" id="1.50.40.10">
    <property type="entry name" value="Mitochondrial carrier domain"/>
    <property type="match status" value="1"/>
</dbReference>
<dbReference type="WBParaSite" id="jg2556.2">
    <property type="protein sequence ID" value="jg2556.2"/>
    <property type="gene ID" value="jg2556"/>
</dbReference>
<feature type="repeat" description="Solcar" evidence="8">
    <location>
        <begin position="206"/>
        <end position="301"/>
    </location>
</feature>
<dbReference type="GO" id="GO:0016020">
    <property type="term" value="C:membrane"/>
    <property type="evidence" value="ECO:0007669"/>
    <property type="project" value="UniProtKB-SubCell"/>
</dbReference>
<dbReference type="PANTHER" id="PTHR45683">
    <property type="entry name" value="MITOCHONDRIAL NICOTINAMIDE ADENINE DINUCLEOTIDE TRANSPORTER 1-RELATED-RELATED"/>
    <property type="match status" value="1"/>
</dbReference>
<evidence type="ECO:0000256" key="3">
    <source>
        <dbReference type="ARBA" id="ARBA00022448"/>
    </source>
</evidence>
<keyword evidence="7 8" id="KW-0472">Membrane</keyword>
<evidence type="ECO:0000313" key="10">
    <source>
        <dbReference type="Proteomes" id="UP000887574"/>
    </source>
</evidence>
<evidence type="ECO:0000313" key="11">
    <source>
        <dbReference type="WBParaSite" id="jg2556.2"/>
    </source>
</evidence>
<name>A0A915E3X3_9BILA</name>
<evidence type="ECO:0000256" key="5">
    <source>
        <dbReference type="ARBA" id="ARBA00022737"/>
    </source>
</evidence>
<evidence type="ECO:0000256" key="8">
    <source>
        <dbReference type="PROSITE-ProRule" id="PRU00282"/>
    </source>
</evidence>
<dbReference type="Pfam" id="PF00153">
    <property type="entry name" value="Mito_carr"/>
    <property type="match status" value="3"/>
</dbReference>
<evidence type="ECO:0000256" key="2">
    <source>
        <dbReference type="ARBA" id="ARBA00006375"/>
    </source>
</evidence>
<evidence type="ECO:0000256" key="4">
    <source>
        <dbReference type="ARBA" id="ARBA00022692"/>
    </source>
</evidence>
<dbReference type="GO" id="GO:0055085">
    <property type="term" value="P:transmembrane transport"/>
    <property type="evidence" value="ECO:0007669"/>
    <property type="project" value="InterPro"/>
</dbReference>
<keyword evidence="10" id="KW-1185">Reference proteome</keyword>
<feature type="repeat" description="Solcar" evidence="8">
    <location>
        <begin position="118"/>
        <end position="193"/>
    </location>
</feature>
<keyword evidence="6" id="KW-1133">Transmembrane helix</keyword>
<evidence type="ECO:0000256" key="9">
    <source>
        <dbReference type="RuleBase" id="RU000488"/>
    </source>
</evidence>